<dbReference type="NCBIfam" id="TIGR04183">
    <property type="entry name" value="Por_Secre_tail"/>
    <property type="match status" value="1"/>
</dbReference>
<dbReference type="Gene3D" id="3.80.10.10">
    <property type="entry name" value="Ribonuclease Inhibitor"/>
    <property type="match status" value="1"/>
</dbReference>
<reference evidence="6 9" key="1">
    <citation type="submission" date="2024-01" db="EMBL/GenBank/DDBJ databases">
        <title>Aequorivita flavus sp. nov., isolated from deep-sea sediment.</title>
        <authorList>
            <person name="Chen X."/>
        </authorList>
    </citation>
    <scope>NUCLEOTIDE SEQUENCE</scope>
    <source>
        <strain evidence="6">MCCC 1A16923</strain>
        <strain evidence="7 9">MCCC 1A16935</strain>
    </source>
</reference>
<evidence type="ECO:0000256" key="2">
    <source>
        <dbReference type="ARBA" id="ARBA00022729"/>
    </source>
</evidence>
<dbReference type="PANTHER" id="PTHR47566">
    <property type="match status" value="1"/>
</dbReference>
<comment type="caution">
    <text evidence="6">The sequence shown here is derived from an EMBL/GenBank/DDBJ whole genome shotgun (WGS) entry which is preliminary data.</text>
</comment>
<gene>
    <name evidence="7" type="ORF">VZD24_06825</name>
    <name evidence="6" type="ORF">VZD85_05745</name>
</gene>
<evidence type="ECO:0000313" key="6">
    <source>
        <dbReference type="EMBL" id="MEM0517846.1"/>
    </source>
</evidence>
<evidence type="ECO:0000256" key="4">
    <source>
        <dbReference type="SAM" id="SignalP"/>
    </source>
</evidence>
<protein>
    <submittedName>
        <fullName evidence="6">T9SS type A sorting domain-containing protein</fullName>
    </submittedName>
</protein>
<dbReference type="InterPro" id="IPR026444">
    <property type="entry name" value="Secre_tail"/>
</dbReference>
<dbReference type="Pfam" id="PF18962">
    <property type="entry name" value="Por_Secre_tail"/>
    <property type="match status" value="1"/>
</dbReference>
<dbReference type="InterPro" id="IPR032675">
    <property type="entry name" value="LRR_dom_sf"/>
</dbReference>
<keyword evidence="2 4" id="KW-0732">Signal</keyword>
<evidence type="ECO:0000313" key="8">
    <source>
        <dbReference type="Proteomes" id="UP001388259"/>
    </source>
</evidence>
<accession>A0AB35YQF5</accession>
<feature type="chain" id="PRO_5044314156" evidence="4">
    <location>
        <begin position="21"/>
        <end position="362"/>
    </location>
</feature>
<evidence type="ECO:0000259" key="5">
    <source>
        <dbReference type="Pfam" id="PF18962"/>
    </source>
</evidence>
<dbReference type="Proteomes" id="UP001388259">
    <property type="component" value="Unassembled WGS sequence"/>
</dbReference>
<dbReference type="RefSeq" id="WP_342686977.1">
    <property type="nucleotide sequence ID" value="NZ_JAZBJM010000003.1"/>
</dbReference>
<keyword evidence="1" id="KW-0433">Leucine-rich repeat</keyword>
<dbReference type="Proteomes" id="UP001390963">
    <property type="component" value="Unassembled WGS sequence"/>
</dbReference>
<dbReference type="InterPro" id="IPR052574">
    <property type="entry name" value="CDIRP"/>
</dbReference>
<sequence>MILKKLLVFITLLSSFICFAQYTAIPDSNFENHLEQNGMGDGIPNNGLVLTANIENVDTLLVNSRGIHDLTGIEDFAALELLNCAYNIIPVLDVSQNMNLWGLNCESSSVTELILPPTSTLEIINCPENNLTELDVSHNPGLVQLYCFFNYLTSLNLTNNTVLELVFADHNEITGFLNTSQNLALTSLSVSYNDIAELDLTTNIALRSLGASSNPILSLDARNGNNEDIVSFVVTETTGELDCILVDDASASYLDDWLVDPYITFVNNQAECDALGVAEATLQDFTMYPNPATSTVAINLPNQGFEGLVVTVANNLGQVLQEKEYLENNEVMALDVSGYTAGVYFVTLKAGNDITTKKLVVQ</sequence>
<keyword evidence="3" id="KW-0677">Repeat</keyword>
<dbReference type="AlphaFoldDB" id="A0AB35YQF5"/>
<evidence type="ECO:0000256" key="1">
    <source>
        <dbReference type="ARBA" id="ARBA00022614"/>
    </source>
</evidence>
<name>A0AB35YQF5_9FLAO</name>
<keyword evidence="9" id="KW-1185">Reference proteome</keyword>
<dbReference type="EMBL" id="JBANCF010000003">
    <property type="protein sequence ID" value="MEM0573222.1"/>
    <property type="molecule type" value="Genomic_DNA"/>
</dbReference>
<dbReference type="EMBL" id="JAZBJM010000003">
    <property type="protein sequence ID" value="MEM0517846.1"/>
    <property type="molecule type" value="Genomic_DNA"/>
</dbReference>
<evidence type="ECO:0000256" key="3">
    <source>
        <dbReference type="ARBA" id="ARBA00022737"/>
    </source>
</evidence>
<dbReference type="GO" id="GO:0035591">
    <property type="term" value="F:signaling adaptor activity"/>
    <property type="evidence" value="ECO:0007669"/>
    <property type="project" value="TreeGrafter"/>
</dbReference>
<feature type="domain" description="Secretion system C-terminal sorting" evidence="5">
    <location>
        <begin position="287"/>
        <end position="361"/>
    </location>
</feature>
<feature type="signal peptide" evidence="4">
    <location>
        <begin position="1"/>
        <end position="20"/>
    </location>
</feature>
<evidence type="ECO:0000313" key="7">
    <source>
        <dbReference type="EMBL" id="MEM0573222.1"/>
    </source>
</evidence>
<dbReference type="PANTHER" id="PTHR47566:SF1">
    <property type="entry name" value="PROTEIN NUD1"/>
    <property type="match status" value="1"/>
</dbReference>
<evidence type="ECO:0000313" key="9">
    <source>
        <dbReference type="Proteomes" id="UP001390963"/>
    </source>
</evidence>
<organism evidence="6 8">
    <name type="scientific">Aequorivita flava</name>
    <dbReference type="NCBI Taxonomy" id="3114371"/>
    <lineage>
        <taxon>Bacteria</taxon>
        <taxon>Pseudomonadati</taxon>
        <taxon>Bacteroidota</taxon>
        <taxon>Flavobacteriia</taxon>
        <taxon>Flavobacteriales</taxon>
        <taxon>Flavobacteriaceae</taxon>
        <taxon>Aequorivita</taxon>
    </lineage>
</organism>
<dbReference type="SUPFAM" id="SSF52058">
    <property type="entry name" value="L domain-like"/>
    <property type="match status" value="1"/>
</dbReference>
<proteinExistence type="predicted"/>